<proteinExistence type="predicted"/>
<feature type="region of interest" description="Disordered" evidence="4">
    <location>
        <begin position="1306"/>
        <end position="1361"/>
    </location>
</feature>
<feature type="compositionally biased region" description="Low complexity" evidence="4">
    <location>
        <begin position="112"/>
        <end position="124"/>
    </location>
</feature>
<feature type="compositionally biased region" description="Polar residues" evidence="4">
    <location>
        <begin position="664"/>
        <end position="679"/>
    </location>
</feature>
<feature type="coiled-coil region" evidence="3">
    <location>
        <begin position="742"/>
        <end position="769"/>
    </location>
</feature>
<feature type="domain" description="TOG" evidence="5">
    <location>
        <begin position="128"/>
        <end position="374"/>
    </location>
</feature>
<feature type="compositionally biased region" description="Low complexity" evidence="4">
    <location>
        <begin position="787"/>
        <end position="809"/>
    </location>
</feature>
<feature type="compositionally biased region" description="Polar residues" evidence="4">
    <location>
        <begin position="643"/>
        <end position="652"/>
    </location>
</feature>
<gene>
    <name evidence="7" type="primary">TOGARAM1</name>
</gene>
<dbReference type="GO" id="GO:0008017">
    <property type="term" value="F:microtubule binding"/>
    <property type="evidence" value="ECO:0007669"/>
    <property type="project" value="TreeGrafter"/>
</dbReference>
<feature type="repeat" description="HEAT" evidence="2">
    <location>
        <begin position="306"/>
        <end position="344"/>
    </location>
</feature>
<name>A0A6J2GTW9_9PASS</name>
<evidence type="ECO:0000256" key="4">
    <source>
        <dbReference type="SAM" id="MobiDB-lite"/>
    </source>
</evidence>
<evidence type="ECO:0000256" key="1">
    <source>
        <dbReference type="ARBA" id="ARBA00022737"/>
    </source>
</evidence>
<evidence type="ECO:0000313" key="6">
    <source>
        <dbReference type="Proteomes" id="UP000504627"/>
    </source>
</evidence>
<evidence type="ECO:0000313" key="7">
    <source>
        <dbReference type="RefSeq" id="XP_027578855.2"/>
    </source>
</evidence>
<dbReference type="InterPro" id="IPR021133">
    <property type="entry name" value="HEAT_type_2"/>
</dbReference>
<dbReference type="GO" id="GO:0005881">
    <property type="term" value="C:cytoplasmic microtubule"/>
    <property type="evidence" value="ECO:0007669"/>
    <property type="project" value="TreeGrafter"/>
</dbReference>
<reference evidence="7" key="1">
    <citation type="submission" date="2025-08" db="UniProtKB">
        <authorList>
            <consortium name="RefSeq"/>
        </authorList>
    </citation>
    <scope>IDENTIFICATION</scope>
    <source>
        <tissue evidence="7">Muscle</tissue>
    </source>
</reference>
<dbReference type="GO" id="GO:0005929">
    <property type="term" value="C:cilium"/>
    <property type="evidence" value="ECO:0007669"/>
    <property type="project" value="TreeGrafter"/>
</dbReference>
<feature type="compositionally biased region" description="Gly residues" evidence="4">
    <location>
        <begin position="1"/>
        <end position="11"/>
    </location>
</feature>
<keyword evidence="6" id="KW-1185">Reference proteome</keyword>
<dbReference type="InParanoid" id="A0A6J2GTW9"/>
<protein>
    <submittedName>
        <fullName evidence="7">TOG array regulator of axonemal microtubules protein 1 isoform X1</fullName>
    </submittedName>
</protein>
<dbReference type="InterPro" id="IPR011989">
    <property type="entry name" value="ARM-like"/>
</dbReference>
<sequence>MGEPGGHGPGHGPASAPGSSAHGPRGRGRAWERGAPAEEAPGTEPPGPAEEGAEPPDPREGSGHTEPPSPAREGPGTVPLHPRGDAKDTEPPGTAPPGPQEGSGHAEPPGPARGEPGSEPLDPQQDGDDSPPPGRAELPLVPAELRARLLDPRDYRRRAQAVEQLRRALEGCSPAALSAAPAAALRGLIALLDALLRDPNFAVARGALEATRLLALRLGRRVPAVLAPLVAAAARALGDTQPAMRRDSARLLLRLMGAAGPRAVLRLLLQERLLRHRSARLREELLNTCTAALLTYPGEQLDLPQLAAALAPALLDAKRRVRHAALEALAALAAAMGAGGTQALFSAVGALELRAGGAGAVRAVRARLARKALPRLGEQGFVEYGLPLPSAGHCRGRCQPPGADTEWLLMGSRTQSARCGCPGGEDAPHGPGSKCAEQGMSPRRVLSAGRGKNKLPWESELAGDGEGGSGVRMPFPKGVEQFSASSDFLHSPKLQPSQGVPASQELFFSRKRASRTLFQSGVEVNSGNSAVCAGAMGSHQPQISGKCGTLGYPQARGKSGSVDSELQFLGLNNCQQDKVSSSLNFPSKTQRGFCTQAEPTMSFQGLSASQGTFILPCYPLSSPRNSPKHLSSPAASPRRAQDNPMNLSNSWPRKSFEGLPKPGSQKQLLSPKSGDNTGENVLEKPSLQLQPTVVRPPLPRRGLPGARPVPPIPRLGRARASQDAWLGQLGRELAAGLAQLHVDAEEVDQEEMQNSLRSLRNSAAKKRAKLSSSIADLESPDPAVRLDGSGDSPSQGSSPSESGIYSQESLPSPVPALPRGRRVMSDTFPLLGSKSHPAEGSPGRSREPGVAEHPCSTGLAEPVSGFAPMDDLGFLSGDTVVVVGKGVFGSPPARAHSQSLPCVANGDDQGVREETEPSPGIPGRSCQQNSASHFPADNDREIKVTMSKSAQDKLRRKRKEEKELNHKEHQEGKDLEGKEEIPWEGLRLSMSEPERLTAESEDEGFNLCGDILTSPRNGSLSLENVALNPSLRRTSSLKRSKCSPLLDSDEAAPGARGRPKEQVTHSPEVLDPSELQPFPRPDTALAEALALLADDDWEKKIEGLNFVRCLSAYHAPVLTAKLHETSLAVAQEVKNLRSGVSRAAVVCLGDLFTHLKKSMDQELDNAVKVLLHKAGESNTFIREEVDKALKAMVNNVTPARALCSLINGGQSHLHSAVRRCTAQHLSELVERLGPERVLGGPRPAAERLLPASARFAQDSSQQTRYYGRRMLFSMMAHPEFEKALERYIPAKDLPYIKDSVGSLREKGLGEMPLDTPSAKGRRSQTGSVGHLRSSPTSRDALSVPDRDTTEAREVPRKAAPRSALESEEYVKDIVGLLNAKDFRERITGIRQLLLDAENSPGLVVANLVKIFDAFKSRLHDSNSKVNQVALETMHKMIPLLKDNLSPVINMLIPAIVDNNLNSKNPGIYAAATNVIQALCQHLDTSLLLQPFCTKAQFLNGKAKQDLTEKLADLVMELYPRKPYAVEQKVLAVLWHLLGNTSSSGSVPGACGSLRTATARLAKALFAQMGPGLLAHAAAQPAHIRKGLEELLETGT</sequence>
<dbReference type="GO" id="GO:0000226">
    <property type="term" value="P:microtubule cytoskeleton organization"/>
    <property type="evidence" value="ECO:0007669"/>
    <property type="project" value="TreeGrafter"/>
</dbReference>
<keyword evidence="1" id="KW-0677">Repeat</keyword>
<dbReference type="Proteomes" id="UP000504627">
    <property type="component" value="Unplaced"/>
</dbReference>
<keyword evidence="3" id="KW-0175">Coiled coil</keyword>
<feature type="region of interest" description="Disordered" evidence="4">
    <location>
        <begin position="624"/>
        <end position="715"/>
    </location>
</feature>
<feature type="region of interest" description="Disordered" evidence="4">
    <location>
        <begin position="1036"/>
        <end position="1078"/>
    </location>
</feature>
<dbReference type="PANTHER" id="PTHR21567">
    <property type="entry name" value="CLASP"/>
    <property type="match status" value="1"/>
</dbReference>
<feature type="domain" description="TOG" evidence="5">
    <location>
        <begin position="1074"/>
        <end position="1313"/>
    </location>
</feature>
<organism evidence="6 7">
    <name type="scientific">Pipra filicauda</name>
    <name type="common">Wire-tailed manakin</name>
    <dbReference type="NCBI Taxonomy" id="649802"/>
    <lineage>
        <taxon>Eukaryota</taxon>
        <taxon>Metazoa</taxon>
        <taxon>Chordata</taxon>
        <taxon>Craniata</taxon>
        <taxon>Vertebrata</taxon>
        <taxon>Euteleostomi</taxon>
        <taxon>Archelosauria</taxon>
        <taxon>Archosauria</taxon>
        <taxon>Dinosauria</taxon>
        <taxon>Saurischia</taxon>
        <taxon>Theropoda</taxon>
        <taxon>Coelurosauria</taxon>
        <taxon>Aves</taxon>
        <taxon>Neognathae</taxon>
        <taxon>Neoaves</taxon>
        <taxon>Telluraves</taxon>
        <taxon>Australaves</taxon>
        <taxon>Passeriformes</taxon>
        <taxon>Pipridae</taxon>
        <taxon>Pipra</taxon>
    </lineage>
</organism>
<feature type="compositionally biased region" description="Low complexity" evidence="4">
    <location>
        <begin position="12"/>
        <end position="23"/>
    </location>
</feature>
<feature type="compositionally biased region" description="Polar residues" evidence="4">
    <location>
        <begin position="1323"/>
        <end position="1339"/>
    </location>
</feature>
<dbReference type="GO" id="GO:1902903">
    <property type="term" value="P:regulation of supramolecular fiber organization"/>
    <property type="evidence" value="ECO:0007669"/>
    <property type="project" value="UniProtKB-ARBA"/>
</dbReference>
<evidence type="ECO:0000259" key="5">
    <source>
        <dbReference type="SMART" id="SM01349"/>
    </source>
</evidence>
<feature type="region of interest" description="Disordered" evidence="4">
    <location>
        <begin position="770"/>
        <end position="858"/>
    </location>
</feature>
<dbReference type="Gene3D" id="1.25.10.10">
    <property type="entry name" value="Leucine-rich Repeat Variant"/>
    <property type="match status" value="3"/>
</dbReference>
<dbReference type="PANTHER" id="PTHR21567:SF6">
    <property type="entry name" value="TOG ARRAY REGULATOR OF AXONEMAL MICROTUBULES PROTEIN 1"/>
    <property type="match status" value="1"/>
</dbReference>
<feature type="region of interest" description="Disordered" evidence="4">
    <location>
        <begin position="1"/>
        <end position="140"/>
    </location>
</feature>
<feature type="domain" description="TOG" evidence="5">
    <location>
        <begin position="1357"/>
        <end position="1595"/>
    </location>
</feature>
<evidence type="ECO:0000256" key="2">
    <source>
        <dbReference type="PROSITE-ProRule" id="PRU00103"/>
    </source>
</evidence>
<dbReference type="InterPro" id="IPR016024">
    <property type="entry name" value="ARM-type_fold"/>
</dbReference>
<dbReference type="CTD" id="23116"/>
<dbReference type="RefSeq" id="XP_027578855.2">
    <property type="nucleotide sequence ID" value="XM_027723054.2"/>
</dbReference>
<feature type="compositionally biased region" description="Basic and acidic residues" evidence="4">
    <location>
        <begin position="1344"/>
        <end position="1356"/>
    </location>
</feature>
<feature type="region of interest" description="Disordered" evidence="4">
    <location>
        <begin position="446"/>
        <end position="477"/>
    </location>
</feature>
<dbReference type="GO" id="GO:0031110">
    <property type="term" value="P:regulation of microtubule polymerization or depolymerization"/>
    <property type="evidence" value="ECO:0007669"/>
    <property type="project" value="UniProtKB-ARBA"/>
</dbReference>
<dbReference type="InterPro" id="IPR034085">
    <property type="entry name" value="TOG"/>
</dbReference>
<accession>A0A6J2GTW9</accession>
<feature type="compositionally biased region" description="Basic and acidic residues" evidence="4">
    <location>
        <begin position="960"/>
        <end position="981"/>
    </location>
</feature>
<dbReference type="Pfam" id="PF21040">
    <property type="entry name" value="CEP104-like_TOG"/>
    <property type="match status" value="1"/>
</dbReference>
<dbReference type="SUPFAM" id="SSF48371">
    <property type="entry name" value="ARM repeat"/>
    <property type="match status" value="1"/>
</dbReference>
<feature type="region of interest" description="Disordered" evidence="4">
    <location>
        <begin position="890"/>
        <end position="988"/>
    </location>
</feature>
<evidence type="ECO:0000256" key="3">
    <source>
        <dbReference type="SAM" id="Coils"/>
    </source>
</evidence>
<dbReference type="GeneID" id="113988952"/>
<dbReference type="SMART" id="SM01349">
    <property type="entry name" value="TOG"/>
    <property type="match status" value="3"/>
</dbReference>
<dbReference type="PROSITE" id="PS50077">
    <property type="entry name" value="HEAT_REPEAT"/>
    <property type="match status" value="1"/>
</dbReference>